<sequence length="312" mass="36349">MNKILILFIFSQIAFAQKTIVKTSLHFSGKINKYPIEMTIEFIQGQDSVSGSYYYLKNSKDMPIFTKGTYKAGQIKLEETTYTAAKKGNVPAKTGSFVLQLDNEHKLSGIWQNVKKDKKFDATLTCLEDLSVFNPKNYTYKLNPHKGKAENMNGELADNFLISKLDIFNAKKEKVQTLSGFNKAIYEKDAAVELEDLNFDGLLDIKIPIYFPDRIKYDGGFLYFVYDKTKKQFIRNTKLEELEYLHFDQRNKEFIKYEADGNGNETDSYYKWSNNNFYLIKKVESFEDSDKTTYTEYEIKNNKSVKVKQYQK</sequence>
<accession>A0A6J4GWN4</accession>
<dbReference type="EMBL" id="CADCSU010000160">
    <property type="protein sequence ID" value="CAA9202763.1"/>
    <property type="molecule type" value="Genomic_DNA"/>
</dbReference>
<dbReference type="NCBIfam" id="NF047539">
    <property type="entry name" value="XAC2610_fam"/>
    <property type="match status" value="1"/>
</dbReference>
<keyword evidence="2" id="KW-1185">Reference proteome</keyword>
<dbReference type="RefSeq" id="WP_173972775.1">
    <property type="nucleotide sequence ID" value="NZ_CADCSU010000160.1"/>
</dbReference>
<organism evidence="1 2">
    <name type="scientific">Flavobacterium bizetiae</name>
    <dbReference type="NCBI Taxonomy" id="2704140"/>
    <lineage>
        <taxon>Bacteria</taxon>
        <taxon>Pseudomonadati</taxon>
        <taxon>Bacteroidota</taxon>
        <taxon>Flavobacteriia</taxon>
        <taxon>Flavobacteriales</taxon>
        <taxon>Flavobacteriaceae</taxon>
        <taxon>Flavobacterium</taxon>
    </lineage>
</organism>
<dbReference type="InterPro" id="IPR058087">
    <property type="entry name" value="XAC2610_dom"/>
</dbReference>
<gene>
    <name evidence="1" type="ORF">FLA105534_04263</name>
</gene>
<name>A0A6J4GWN4_9FLAO</name>
<evidence type="ECO:0000313" key="2">
    <source>
        <dbReference type="Proteomes" id="UP000479938"/>
    </source>
</evidence>
<proteinExistence type="predicted"/>
<dbReference type="AlphaFoldDB" id="A0A6J4GWN4"/>
<dbReference type="Proteomes" id="UP000479938">
    <property type="component" value="Unassembled WGS sequence"/>
</dbReference>
<protein>
    <submittedName>
        <fullName evidence="1">Uncharacterized protein</fullName>
    </submittedName>
</protein>
<evidence type="ECO:0000313" key="1">
    <source>
        <dbReference type="EMBL" id="CAA9202763.1"/>
    </source>
</evidence>
<reference evidence="1 2" key="1">
    <citation type="submission" date="2020-02" db="EMBL/GenBank/DDBJ databases">
        <authorList>
            <person name="Criscuolo A."/>
        </authorList>
    </citation>
    <scope>NUCLEOTIDE SEQUENCE [LARGE SCALE GENOMIC DNA]</scope>
    <source>
        <strain evidence="1">CIP105534</strain>
    </source>
</reference>